<reference evidence="3 4" key="1">
    <citation type="submission" date="2015-06" db="EMBL/GenBank/DDBJ databases">
        <title>Draft genome assembly of filamentous brackish cyanobacterium Limnoraphis robusta strain CS-951.</title>
        <authorList>
            <person name="Willis A."/>
            <person name="Parks M."/>
            <person name="Burford M.A."/>
        </authorList>
    </citation>
    <scope>NUCLEOTIDE SEQUENCE [LARGE SCALE GENOMIC DNA]</scope>
    <source>
        <strain evidence="3 4">CS-951</strain>
    </source>
</reference>
<comment type="caution">
    <text evidence="3">The sequence shown here is derived from an EMBL/GenBank/DDBJ whole genome shotgun (WGS) entry which is preliminary data.</text>
</comment>
<accession>A0A0F5YD70</accession>
<protein>
    <submittedName>
        <fullName evidence="3">Epimerase</fullName>
    </submittedName>
</protein>
<dbReference type="PATRIC" id="fig|1637645.4.peg.6769"/>
<evidence type="ECO:0000256" key="1">
    <source>
        <dbReference type="ARBA" id="ARBA00007637"/>
    </source>
</evidence>
<dbReference type="EMBL" id="LATL02000346">
    <property type="protein sequence ID" value="KKD36688.1"/>
    <property type="molecule type" value="Genomic_DNA"/>
</dbReference>
<dbReference type="SUPFAM" id="SSF51735">
    <property type="entry name" value="NAD(P)-binding Rossmann-fold domains"/>
    <property type="match status" value="1"/>
</dbReference>
<comment type="similarity">
    <text evidence="1">Belongs to the NAD(P)-dependent epimerase/dehydratase family.</text>
</comment>
<feature type="domain" description="NAD-dependent epimerase/dehydratase" evidence="2">
    <location>
        <begin position="4"/>
        <end position="221"/>
    </location>
</feature>
<sequence length="341" mass="38378">MKHLVTGGSGFLGNLIARRLYERGEDVSILDIWEDPTRPKDIKFIDCDICNRQGVAAAMKGVDIVHHNVALVPLTKSGQKFWEVNVEGSKIAAEEAVKADVQSFIHMSSSALFGDAKCPINNDTPTKAVEIYGRAKLAGEIAVREVCEQGNLPLIVIRPRTILGEGRLGIFQILFEWIQEGRNVYVIGDGNIKFQFVHALDLMDAYLLALDLGKPGIYNVGTDRFGTLREGLEHLISYAGTKSQVKSLPTGLTINTLRLLDLVGLSPLAPWHYLTYHKEFYFDVNPLLQLGWKPKYSNDEMFQESYDWFQKNYDKLLAEKAGSAHRRPVKEKLLWVLKKFS</sequence>
<dbReference type="InterPro" id="IPR036291">
    <property type="entry name" value="NAD(P)-bd_dom_sf"/>
</dbReference>
<dbReference type="InterPro" id="IPR001509">
    <property type="entry name" value="Epimerase_deHydtase"/>
</dbReference>
<organism evidence="3 4">
    <name type="scientific">Limnoraphis robusta CS-951</name>
    <dbReference type="NCBI Taxonomy" id="1637645"/>
    <lineage>
        <taxon>Bacteria</taxon>
        <taxon>Bacillati</taxon>
        <taxon>Cyanobacteriota</taxon>
        <taxon>Cyanophyceae</taxon>
        <taxon>Oscillatoriophycideae</taxon>
        <taxon>Oscillatoriales</taxon>
        <taxon>Sirenicapillariaceae</taxon>
        <taxon>Limnoraphis</taxon>
    </lineage>
</organism>
<dbReference type="Gene3D" id="3.40.50.720">
    <property type="entry name" value="NAD(P)-binding Rossmann-like Domain"/>
    <property type="match status" value="1"/>
</dbReference>
<evidence type="ECO:0000313" key="4">
    <source>
        <dbReference type="Proteomes" id="UP000033607"/>
    </source>
</evidence>
<evidence type="ECO:0000313" key="3">
    <source>
        <dbReference type="EMBL" id="KKD36688.1"/>
    </source>
</evidence>
<dbReference type="Pfam" id="PF01370">
    <property type="entry name" value="Epimerase"/>
    <property type="match status" value="1"/>
</dbReference>
<dbReference type="RefSeq" id="WP_046280042.1">
    <property type="nucleotide sequence ID" value="NZ_LATL02000346.1"/>
</dbReference>
<dbReference type="OrthoDB" id="9807212at2"/>
<dbReference type="Proteomes" id="UP000033607">
    <property type="component" value="Unassembled WGS sequence"/>
</dbReference>
<proteinExistence type="inferred from homology"/>
<evidence type="ECO:0000259" key="2">
    <source>
        <dbReference type="Pfam" id="PF01370"/>
    </source>
</evidence>
<name>A0A0F5YD70_9CYAN</name>
<gene>
    <name evidence="3" type="ORF">WN50_18425</name>
</gene>
<dbReference type="AlphaFoldDB" id="A0A0F5YD70"/>
<dbReference type="PANTHER" id="PTHR43000">
    <property type="entry name" value="DTDP-D-GLUCOSE 4,6-DEHYDRATASE-RELATED"/>
    <property type="match status" value="1"/>
</dbReference>